<keyword evidence="3" id="KW-0804">Transcription</keyword>
<protein>
    <submittedName>
        <fullName evidence="5">Transcriptional regulator, AraC family</fullName>
    </submittedName>
</protein>
<dbReference type="InterPro" id="IPR009057">
    <property type="entry name" value="Homeodomain-like_sf"/>
</dbReference>
<dbReference type="EMBL" id="FXTO01000005">
    <property type="protein sequence ID" value="SMO54612.1"/>
    <property type="molecule type" value="Genomic_DNA"/>
</dbReference>
<keyword evidence="1" id="KW-0805">Transcription regulation</keyword>
<gene>
    <name evidence="5" type="ORF">SAMN06265173_105129</name>
</gene>
<evidence type="ECO:0000313" key="6">
    <source>
        <dbReference type="Proteomes" id="UP000316030"/>
    </source>
</evidence>
<evidence type="ECO:0000313" key="5">
    <source>
        <dbReference type="EMBL" id="SMO54612.1"/>
    </source>
</evidence>
<dbReference type="PROSITE" id="PS01124">
    <property type="entry name" value="HTH_ARAC_FAMILY_2"/>
    <property type="match status" value="1"/>
</dbReference>
<keyword evidence="6" id="KW-1185">Reference proteome</keyword>
<dbReference type="SUPFAM" id="SSF46689">
    <property type="entry name" value="Homeodomain-like"/>
    <property type="match status" value="1"/>
</dbReference>
<dbReference type="RefSeq" id="WP_185958955.1">
    <property type="nucleotide sequence ID" value="NZ_FXTO01000005.1"/>
</dbReference>
<dbReference type="Pfam" id="PF12833">
    <property type="entry name" value="HTH_18"/>
    <property type="match status" value="1"/>
</dbReference>
<dbReference type="SMART" id="SM00342">
    <property type="entry name" value="HTH_ARAC"/>
    <property type="match status" value="1"/>
</dbReference>
<dbReference type="Gene3D" id="1.10.10.60">
    <property type="entry name" value="Homeodomain-like"/>
    <property type="match status" value="2"/>
</dbReference>
<dbReference type="InterPro" id="IPR018060">
    <property type="entry name" value="HTH_AraC"/>
</dbReference>
<evidence type="ECO:0000256" key="3">
    <source>
        <dbReference type="ARBA" id="ARBA00023163"/>
    </source>
</evidence>
<dbReference type="AlphaFoldDB" id="A0A521C5B3"/>
<evidence type="ECO:0000256" key="2">
    <source>
        <dbReference type="ARBA" id="ARBA00023125"/>
    </source>
</evidence>
<accession>A0A521C5B3</accession>
<reference evidence="5 6" key="1">
    <citation type="submission" date="2017-05" db="EMBL/GenBank/DDBJ databases">
        <authorList>
            <person name="Varghese N."/>
            <person name="Submissions S."/>
        </authorList>
    </citation>
    <scope>NUCLEOTIDE SEQUENCE [LARGE SCALE GENOMIC DNA]</scope>
    <source>
        <strain evidence="5 6">DSM 29506</strain>
    </source>
</reference>
<keyword evidence="2" id="KW-0238">DNA-binding</keyword>
<evidence type="ECO:0000259" key="4">
    <source>
        <dbReference type="PROSITE" id="PS01124"/>
    </source>
</evidence>
<dbReference type="GO" id="GO:0043565">
    <property type="term" value="F:sequence-specific DNA binding"/>
    <property type="evidence" value="ECO:0007669"/>
    <property type="project" value="InterPro"/>
</dbReference>
<proteinExistence type="predicted"/>
<organism evidence="5 6">
    <name type="scientific">Thalassovita litoralis</name>
    <dbReference type="NCBI Taxonomy" id="1010611"/>
    <lineage>
        <taxon>Bacteria</taxon>
        <taxon>Pseudomonadati</taxon>
        <taxon>Pseudomonadota</taxon>
        <taxon>Alphaproteobacteria</taxon>
        <taxon>Rhodobacterales</taxon>
        <taxon>Roseobacteraceae</taxon>
        <taxon>Thalassovita</taxon>
    </lineage>
</organism>
<sequence>MKQLPIQQKIMLMNRDRVYYYGLLGARMQNRCMGAVSIYLAPVDSIHVRIGNQAWQTRTCVVVPHSVPHQVATNCQRVVNLLIEPERIDPIALEELGRVCNGLSMDHEAVARIRLAADSLKGSWGSNGLSTAEFDQLILGRTLPRRELDPRVEMVLESFEGDFGESELSAEACAHRVGLSKSRFLHLFKDQTGVSFRNVRMWKRARRFLEWANQEGSLTDVALDLGYPDSSHFSHSIRRIYGLKPRSIRNGSRGLQVLSNAPALQLGAPPTGA</sequence>
<name>A0A521C5B3_9RHOB</name>
<dbReference type="PANTHER" id="PTHR46796">
    <property type="entry name" value="HTH-TYPE TRANSCRIPTIONAL ACTIVATOR RHAS-RELATED"/>
    <property type="match status" value="1"/>
</dbReference>
<dbReference type="GO" id="GO:0003700">
    <property type="term" value="F:DNA-binding transcription factor activity"/>
    <property type="evidence" value="ECO:0007669"/>
    <property type="project" value="InterPro"/>
</dbReference>
<evidence type="ECO:0000256" key="1">
    <source>
        <dbReference type="ARBA" id="ARBA00023015"/>
    </source>
</evidence>
<feature type="domain" description="HTH araC/xylS-type" evidence="4">
    <location>
        <begin position="153"/>
        <end position="251"/>
    </location>
</feature>
<dbReference type="Proteomes" id="UP000316030">
    <property type="component" value="Unassembled WGS sequence"/>
</dbReference>
<dbReference type="InterPro" id="IPR050204">
    <property type="entry name" value="AraC_XylS_family_regulators"/>
</dbReference>